<keyword evidence="8 9" id="KW-0472">Membrane</keyword>
<dbReference type="Proteomes" id="UP001164020">
    <property type="component" value="Chromosome"/>
</dbReference>
<dbReference type="InterPro" id="IPR035906">
    <property type="entry name" value="MetI-like_sf"/>
</dbReference>
<dbReference type="InterPro" id="IPR010065">
    <property type="entry name" value="AA_ABC_transptr_permease_3TM"/>
</dbReference>
<evidence type="ECO:0000313" key="11">
    <source>
        <dbReference type="EMBL" id="WAP67804.1"/>
    </source>
</evidence>
<keyword evidence="12" id="KW-1185">Reference proteome</keyword>
<reference evidence="11" key="1">
    <citation type="submission" date="2022-12" db="EMBL/GenBank/DDBJ databases">
        <title>Jiella pelagia sp. nov., isolated from phosphonate enriched culture of Northwest Pacific surface seawater.</title>
        <authorList>
            <person name="Shin D.Y."/>
            <person name="Hwang C.Y."/>
        </authorList>
    </citation>
    <scope>NUCLEOTIDE SEQUENCE</scope>
    <source>
        <strain evidence="11">HL-NP1</strain>
    </source>
</reference>
<proteinExistence type="inferred from homology"/>
<evidence type="ECO:0000256" key="2">
    <source>
        <dbReference type="ARBA" id="ARBA00010072"/>
    </source>
</evidence>
<feature type="domain" description="ABC transmembrane type-1" evidence="10">
    <location>
        <begin position="25"/>
        <end position="213"/>
    </location>
</feature>
<evidence type="ECO:0000256" key="8">
    <source>
        <dbReference type="ARBA" id="ARBA00023136"/>
    </source>
</evidence>
<dbReference type="RefSeq" id="WP_268880276.1">
    <property type="nucleotide sequence ID" value="NZ_CP114029.1"/>
</dbReference>
<evidence type="ECO:0000256" key="6">
    <source>
        <dbReference type="ARBA" id="ARBA00022970"/>
    </source>
</evidence>
<dbReference type="InterPro" id="IPR000515">
    <property type="entry name" value="MetI-like"/>
</dbReference>
<dbReference type="PROSITE" id="PS50928">
    <property type="entry name" value="ABC_TM1"/>
    <property type="match status" value="1"/>
</dbReference>
<keyword evidence="5 9" id="KW-0812">Transmembrane</keyword>
<sequence>MDKLVQNFFNLSVIEGALPSVLIGFATTVQVALAVIAIGVALGLALALLRLLERRLVDALITAWIELFRTLPQLVIIIFLYFALPYGGIRMSPFAATAFALGAVLSAFCAEIFSASIAALPKGQWEAARALNLPTLRTLWLVILPQAVRLATPLITNRVIAVTKGSALGVAVSLNDTLGAAQSYMAIVANPSPLMLAAALYLAFFIPLVTLSRYLERRMTPY</sequence>
<keyword evidence="4" id="KW-1003">Cell membrane</keyword>
<feature type="transmembrane region" description="Helical" evidence="9">
    <location>
        <begin position="61"/>
        <end position="82"/>
    </location>
</feature>
<dbReference type="SUPFAM" id="SSF161098">
    <property type="entry name" value="MetI-like"/>
    <property type="match status" value="1"/>
</dbReference>
<gene>
    <name evidence="11" type="ORF">OH818_20400</name>
</gene>
<dbReference type="EMBL" id="CP114029">
    <property type="protein sequence ID" value="WAP67804.1"/>
    <property type="molecule type" value="Genomic_DNA"/>
</dbReference>
<comment type="similarity">
    <text evidence="2">Belongs to the binding-protein-dependent transport system permease family. HisMQ subfamily.</text>
</comment>
<evidence type="ECO:0000313" key="12">
    <source>
        <dbReference type="Proteomes" id="UP001164020"/>
    </source>
</evidence>
<evidence type="ECO:0000259" key="10">
    <source>
        <dbReference type="PROSITE" id="PS50928"/>
    </source>
</evidence>
<evidence type="ECO:0000256" key="4">
    <source>
        <dbReference type="ARBA" id="ARBA00022475"/>
    </source>
</evidence>
<organism evidence="11 12">
    <name type="scientific">Jiella pelagia</name>
    <dbReference type="NCBI Taxonomy" id="2986949"/>
    <lineage>
        <taxon>Bacteria</taxon>
        <taxon>Pseudomonadati</taxon>
        <taxon>Pseudomonadota</taxon>
        <taxon>Alphaproteobacteria</taxon>
        <taxon>Hyphomicrobiales</taxon>
        <taxon>Aurantimonadaceae</taxon>
        <taxon>Jiella</taxon>
    </lineage>
</organism>
<keyword evidence="7 9" id="KW-1133">Transmembrane helix</keyword>
<dbReference type="CDD" id="cd06261">
    <property type="entry name" value="TM_PBP2"/>
    <property type="match status" value="1"/>
</dbReference>
<feature type="transmembrane region" description="Helical" evidence="9">
    <location>
        <begin position="194"/>
        <end position="215"/>
    </location>
</feature>
<dbReference type="Pfam" id="PF00528">
    <property type="entry name" value="BPD_transp_1"/>
    <property type="match status" value="1"/>
</dbReference>
<evidence type="ECO:0000256" key="1">
    <source>
        <dbReference type="ARBA" id="ARBA00004429"/>
    </source>
</evidence>
<name>A0ABY7BYE9_9HYPH</name>
<comment type="subcellular location">
    <subcellularLocation>
        <location evidence="1">Cell inner membrane</location>
        <topology evidence="1">Multi-pass membrane protein</topology>
    </subcellularLocation>
    <subcellularLocation>
        <location evidence="9">Cell membrane</location>
        <topology evidence="9">Multi-pass membrane protein</topology>
    </subcellularLocation>
</comment>
<accession>A0ABY7BYE9</accession>
<feature type="transmembrane region" description="Helical" evidence="9">
    <location>
        <begin position="94"/>
        <end position="118"/>
    </location>
</feature>
<dbReference type="InterPro" id="IPR043429">
    <property type="entry name" value="ArtM/GltK/GlnP/TcyL/YhdX-like"/>
</dbReference>
<protein>
    <submittedName>
        <fullName evidence="11">ABC transporter permease subunit</fullName>
    </submittedName>
</protein>
<dbReference type="Gene3D" id="1.10.3720.10">
    <property type="entry name" value="MetI-like"/>
    <property type="match status" value="1"/>
</dbReference>
<evidence type="ECO:0000256" key="5">
    <source>
        <dbReference type="ARBA" id="ARBA00022692"/>
    </source>
</evidence>
<keyword evidence="6" id="KW-0029">Amino-acid transport</keyword>
<dbReference type="PANTHER" id="PTHR30614">
    <property type="entry name" value="MEMBRANE COMPONENT OF AMINO ACID ABC TRANSPORTER"/>
    <property type="match status" value="1"/>
</dbReference>
<feature type="transmembrane region" description="Helical" evidence="9">
    <location>
        <begin position="20"/>
        <end position="49"/>
    </location>
</feature>
<evidence type="ECO:0000256" key="9">
    <source>
        <dbReference type="RuleBase" id="RU363032"/>
    </source>
</evidence>
<evidence type="ECO:0000256" key="3">
    <source>
        <dbReference type="ARBA" id="ARBA00022448"/>
    </source>
</evidence>
<evidence type="ECO:0000256" key="7">
    <source>
        <dbReference type="ARBA" id="ARBA00022989"/>
    </source>
</evidence>
<dbReference type="NCBIfam" id="TIGR01726">
    <property type="entry name" value="HEQRo_perm_3TM"/>
    <property type="match status" value="1"/>
</dbReference>
<dbReference type="PANTHER" id="PTHR30614:SF0">
    <property type="entry name" value="L-CYSTINE TRANSPORT SYSTEM PERMEASE PROTEIN TCYL"/>
    <property type="match status" value="1"/>
</dbReference>
<keyword evidence="3 9" id="KW-0813">Transport</keyword>